<name>A0A2A9NJJ9_9AGAR</name>
<dbReference type="InterPro" id="IPR053203">
    <property type="entry name" value="Cisplatin_resist-associated"/>
</dbReference>
<feature type="compositionally biased region" description="Low complexity" evidence="1">
    <location>
        <begin position="131"/>
        <end position="142"/>
    </location>
</feature>
<feature type="non-terminal residue" evidence="2">
    <location>
        <position position="234"/>
    </location>
</feature>
<dbReference type="EMBL" id="KZ302086">
    <property type="protein sequence ID" value="PFH47882.1"/>
    <property type="molecule type" value="Genomic_DNA"/>
</dbReference>
<dbReference type="InterPro" id="IPR022024">
    <property type="entry name" value="DUF3602"/>
</dbReference>
<dbReference type="Pfam" id="PF12223">
    <property type="entry name" value="DUF3602"/>
    <property type="match status" value="2"/>
</dbReference>
<evidence type="ECO:0000256" key="1">
    <source>
        <dbReference type="SAM" id="MobiDB-lite"/>
    </source>
</evidence>
<reference evidence="2 3" key="1">
    <citation type="submission" date="2014-02" db="EMBL/GenBank/DDBJ databases">
        <title>Transposable element dynamics among asymbiotic and ectomycorrhizal Amanita fungi.</title>
        <authorList>
            <consortium name="DOE Joint Genome Institute"/>
            <person name="Hess J."/>
            <person name="Skrede I."/>
            <person name="Wolfe B."/>
            <person name="LaButti K."/>
            <person name="Ohm R.A."/>
            <person name="Grigoriev I.V."/>
            <person name="Pringle A."/>
        </authorList>
    </citation>
    <scope>NUCLEOTIDE SEQUENCE [LARGE SCALE GENOMIC DNA]</scope>
    <source>
        <strain evidence="2 3">SKay4041</strain>
    </source>
</reference>
<feature type="region of interest" description="Disordered" evidence="1">
    <location>
        <begin position="1"/>
        <end position="87"/>
    </location>
</feature>
<dbReference type="STRING" id="703135.A0A2A9NJJ9"/>
<feature type="region of interest" description="Disordered" evidence="1">
    <location>
        <begin position="100"/>
        <end position="158"/>
    </location>
</feature>
<sequence length="234" mass="24942">ERSLSRGREGYQSSGRGGLGNIRRASASRDARPETIPEDISVSRGREPRIEPTKIYSTGRGGAGNIRSPSRDMPNSPKSPKSPILVCPDEREREIIRTHMAHSAGRGGIGNITNAKPGSRSRSRDHSMTASQSRTSHQQQRSLGSPTPMVLSTGRGGAGNFVPKDAAIVAEVLEEVEAYAHAHGQEMKIGHSTGRGGLANLVSTTPGSPPVVEHRVRTVLHEYESTGRGGMGNI</sequence>
<accession>A0A2A9NJJ9</accession>
<proteinExistence type="predicted"/>
<evidence type="ECO:0000313" key="3">
    <source>
        <dbReference type="Proteomes" id="UP000242287"/>
    </source>
</evidence>
<dbReference type="PANTHER" id="PTHR34693">
    <property type="entry name" value="PROTEIN PAR32"/>
    <property type="match status" value="1"/>
</dbReference>
<dbReference type="PANTHER" id="PTHR34693:SF1">
    <property type="entry name" value="PROTEIN PAR32"/>
    <property type="match status" value="1"/>
</dbReference>
<feature type="non-terminal residue" evidence="2">
    <location>
        <position position="1"/>
    </location>
</feature>
<gene>
    <name evidence="2" type="ORF">AMATHDRAFT_111368</name>
</gene>
<protein>
    <submittedName>
        <fullName evidence="2">Uncharacterized protein</fullName>
    </submittedName>
</protein>
<dbReference type="AlphaFoldDB" id="A0A2A9NJJ9"/>
<keyword evidence="3" id="KW-1185">Reference proteome</keyword>
<evidence type="ECO:0000313" key="2">
    <source>
        <dbReference type="EMBL" id="PFH47882.1"/>
    </source>
</evidence>
<organism evidence="2 3">
    <name type="scientific">Amanita thiersii Skay4041</name>
    <dbReference type="NCBI Taxonomy" id="703135"/>
    <lineage>
        <taxon>Eukaryota</taxon>
        <taxon>Fungi</taxon>
        <taxon>Dikarya</taxon>
        <taxon>Basidiomycota</taxon>
        <taxon>Agaricomycotina</taxon>
        <taxon>Agaricomycetes</taxon>
        <taxon>Agaricomycetidae</taxon>
        <taxon>Agaricales</taxon>
        <taxon>Pluteineae</taxon>
        <taxon>Amanitaceae</taxon>
        <taxon>Amanita</taxon>
    </lineage>
</organism>
<dbReference type="OrthoDB" id="2537432at2759"/>
<dbReference type="Proteomes" id="UP000242287">
    <property type="component" value="Unassembled WGS sequence"/>
</dbReference>